<gene>
    <name evidence="1" type="ORF">EV182_003254</name>
</gene>
<evidence type="ECO:0000313" key="2">
    <source>
        <dbReference type="Proteomes" id="UP001145114"/>
    </source>
</evidence>
<accession>A0ACC1HFE3</accession>
<name>A0ACC1HFE3_9FUNG</name>
<reference evidence="1" key="1">
    <citation type="submission" date="2022-06" db="EMBL/GenBank/DDBJ databases">
        <title>Phylogenomic reconstructions and comparative analyses of Kickxellomycotina fungi.</title>
        <authorList>
            <person name="Reynolds N.K."/>
            <person name="Stajich J.E."/>
            <person name="Barry K."/>
            <person name="Grigoriev I.V."/>
            <person name="Crous P."/>
            <person name="Smith M.E."/>
        </authorList>
    </citation>
    <scope>NUCLEOTIDE SEQUENCE</scope>
    <source>
        <strain evidence="1">RSA 2271</strain>
    </source>
</reference>
<feature type="non-terminal residue" evidence="1">
    <location>
        <position position="1"/>
    </location>
</feature>
<dbReference type="Proteomes" id="UP001145114">
    <property type="component" value="Unassembled WGS sequence"/>
</dbReference>
<comment type="caution">
    <text evidence="1">The sequence shown here is derived from an EMBL/GenBank/DDBJ whole genome shotgun (WGS) entry which is preliminary data.</text>
</comment>
<organism evidence="1 2">
    <name type="scientific">Spiromyces aspiralis</name>
    <dbReference type="NCBI Taxonomy" id="68401"/>
    <lineage>
        <taxon>Eukaryota</taxon>
        <taxon>Fungi</taxon>
        <taxon>Fungi incertae sedis</taxon>
        <taxon>Zoopagomycota</taxon>
        <taxon>Kickxellomycotina</taxon>
        <taxon>Kickxellomycetes</taxon>
        <taxon>Kickxellales</taxon>
        <taxon>Kickxellaceae</taxon>
        <taxon>Spiromyces</taxon>
    </lineage>
</organism>
<sequence>LKIDRAEKARLMANSCARMKSMSLKDILNRIGCSGEYREFIGEHEADVAELAKSLPKTLGPKEGDQQAALTPFLRHVVDKANGIWRHKNPTVRCWPCKYYIHNTHKRLPDDTKLRPDIIVSTDTLAQLGTAELIMKFKQSEDKGATAARQNTPNIYAQLREYACHMWTKQPTRRFIPVLLVHDLYVTLLLFTRHKVYRTKIGSALAGNPSNKTVVRLLLFLFSGEGTNLGVVLPHNFNFTQAVSFSPSCPGLFCQRLGVEVDYKEQIKQQRQQQPISPRPDNHLATSHFEIDNVVDPSQADLFGRIAFLARGTFVDSDGKRTDAVLKFVRQEAVHQTEGEAYGVLHWKGIPYVPELLLSGYADEWDGGVLECLVVADAGKSLREYHADNVDARRDPELLGRVATIVTQCLWDASQAGVYHRNISTSNICVSACGRVHVIDWGCAMVEPETLEGYRQELKEQFPDASPLSSLPNADEVARNEEEHDQFTSPHYFLSIRALLRYTRRSVANDLESLLYVLIHFVAKDSEALRNAPAWEKDLPAKQQALLKASAFLNIKIFYTWTGLDDLREPCLGFLQDLARRLFIDKDKGVSIMGRVLHDEKDPRESYDLEHWLISGPW</sequence>
<dbReference type="EMBL" id="JAMZIH010005958">
    <property type="protein sequence ID" value="KAJ1674448.1"/>
    <property type="molecule type" value="Genomic_DNA"/>
</dbReference>
<keyword evidence="2" id="KW-1185">Reference proteome</keyword>
<evidence type="ECO:0000313" key="1">
    <source>
        <dbReference type="EMBL" id="KAJ1674448.1"/>
    </source>
</evidence>
<proteinExistence type="predicted"/>
<protein>
    <submittedName>
        <fullName evidence="1">Uncharacterized protein</fullName>
    </submittedName>
</protein>